<evidence type="ECO:0000313" key="3">
    <source>
        <dbReference type="Proteomes" id="UP000046176"/>
    </source>
</evidence>
<dbReference type="Proteomes" id="UP000046176">
    <property type="component" value="Unassembled WGS sequence"/>
</dbReference>
<dbReference type="EMBL" id="CCRH01000010">
    <property type="protein sequence ID" value="CDZ37421.1"/>
    <property type="molecule type" value="Genomic_DNA"/>
</dbReference>
<dbReference type="OrthoDB" id="9770485at2"/>
<proteinExistence type="predicted"/>
<dbReference type="PANTHER" id="PTHR43861">
    <property type="entry name" value="TRANS-ACONITATE 2-METHYLTRANSFERASE-RELATED"/>
    <property type="match status" value="1"/>
</dbReference>
<dbReference type="InterPro" id="IPR025714">
    <property type="entry name" value="Methyltranfer_dom"/>
</dbReference>
<sequence length="259" mass="27316">MLQSVSAAPANPANSASPRFFESVGIRTGSRVLDIGCGNGDLSRFVARLAGPQGEVIAVDSSEAALALARAAGGEPDAAPITYRAVDLAVDLHDLGRFDVIVGRRVLMYLPDASATLARLVGLAKAGAILAFQELARANLPFGLAALPLHRRLYDWVWDTVAAEGGDVTLGLRLVDQMRSQGLSIAQARNEGVLIQPGAPSFLPTLMRIMLPRLIEHGVASAEEVQPDTLAQRIEDEHRAIGGTIVWDQAFLVAGLVAG</sequence>
<accession>A0A0T7FQY0</accession>
<evidence type="ECO:0000259" key="1">
    <source>
        <dbReference type="Pfam" id="PF13847"/>
    </source>
</evidence>
<feature type="domain" description="Methyltransferase" evidence="1">
    <location>
        <begin position="28"/>
        <end position="158"/>
    </location>
</feature>
<gene>
    <name evidence="2" type="ORF">NGAL_HAMBI1145_38670</name>
</gene>
<dbReference type="SUPFAM" id="SSF53335">
    <property type="entry name" value="S-adenosyl-L-methionine-dependent methyltransferases"/>
    <property type="match status" value="1"/>
</dbReference>
<dbReference type="CDD" id="cd02440">
    <property type="entry name" value="AdoMet_MTases"/>
    <property type="match status" value="1"/>
</dbReference>
<keyword evidence="2" id="KW-0808">Transferase</keyword>
<dbReference type="InterPro" id="IPR029063">
    <property type="entry name" value="SAM-dependent_MTases_sf"/>
</dbReference>
<organism evidence="2 3">
    <name type="scientific">Neorhizobium galegae bv. officinalis</name>
    <dbReference type="NCBI Taxonomy" id="323656"/>
    <lineage>
        <taxon>Bacteria</taxon>
        <taxon>Pseudomonadati</taxon>
        <taxon>Pseudomonadota</taxon>
        <taxon>Alphaproteobacteria</taxon>
        <taxon>Hyphomicrobiales</taxon>
        <taxon>Rhizobiaceae</taxon>
        <taxon>Rhizobium/Agrobacterium group</taxon>
        <taxon>Neorhizobium</taxon>
    </lineage>
</organism>
<dbReference type="Pfam" id="PF13847">
    <property type="entry name" value="Methyltransf_31"/>
    <property type="match status" value="1"/>
</dbReference>
<protein>
    <submittedName>
        <fullName evidence="2">Ribosomal RNA large subunit methyltransferase J-like protein</fullName>
    </submittedName>
</protein>
<reference evidence="2 3" key="1">
    <citation type="submission" date="2014-08" db="EMBL/GenBank/DDBJ databases">
        <authorList>
            <person name="Chen Y.-H."/>
        </authorList>
    </citation>
    <scope>NUCLEOTIDE SEQUENCE [LARGE SCALE GENOMIC DNA]</scope>
</reference>
<dbReference type="AlphaFoldDB" id="A0A0T7FQY0"/>
<dbReference type="GO" id="GO:0032259">
    <property type="term" value="P:methylation"/>
    <property type="evidence" value="ECO:0007669"/>
    <property type="project" value="UniProtKB-KW"/>
</dbReference>
<name>A0A0T7FQY0_NEOGA</name>
<dbReference type="GO" id="GO:0008168">
    <property type="term" value="F:methyltransferase activity"/>
    <property type="evidence" value="ECO:0007669"/>
    <property type="project" value="UniProtKB-KW"/>
</dbReference>
<dbReference type="RefSeq" id="WP_052754757.1">
    <property type="nucleotide sequence ID" value="NZ_CCRH01000010.1"/>
</dbReference>
<dbReference type="Gene3D" id="3.40.50.150">
    <property type="entry name" value="Vaccinia Virus protein VP39"/>
    <property type="match status" value="1"/>
</dbReference>
<keyword evidence="2" id="KW-0489">Methyltransferase</keyword>
<evidence type="ECO:0000313" key="2">
    <source>
        <dbReference type="EMBL" id="CDZ37421.1"/>
    </source>
</evidence>